<dbReference type="EMBL" id="BAAAWD010000029">
    <property type="protein sequence ID" value="GAA3039529.1"/>
    <property type="molecule type" value="Genomic_DNA"/>
</dbReference>
<sequence length="48" mass="5314">MHQLREGRQAMSTPPHTPAKPLYTSDRATNAQDARQPLQTSKPKEGGK</sequence>
<gene>
    <name evidence="2" type="ORF">GCM10017559_79820</name>
</gene>
<dbReference type="Proteomes" id="UP001499930">
    <property type="component" value="Unassembled WGS sequence"/>
</dbReference>
<organism evidence="2 3">
    <name type="scientific">Streptosporangium longisporum</name>
    <dbReference type="NCBI Taxonomy" id="46187"/>
    <lineage>
        <taxon>Bacteria</taxon>
        <taxon>Bacillati</taxon>
        <taxon>Actinomycetota</taxon>
        <taxon>Actinomycetes</taxon>
        <taxon>Streptosporangiales</taxon>
        <taxon>Streptosporangiaceae</taxon>
        <taxon>Streptosporangium</taxon>
    </lineage>
</organism>
<name>A0ABP6LEN4_9ACTN</name>
<accession>A0ABP6LEN4</accession>
<evidence type="ECO:0000313" key="2">
    <source>
        <dbReference type="EMBL" id="GAA3039529.1"/>
    </source>
</evidence>
<evidence type="ECO:0000256" key="1">
    <source>
        <dbReference type="SAM" id="MobiDB-lite"/>
    </source>
</evidence>
<protein>
    <submittedName>
        <fullName evidence="2">Uncharacterized protein</fullName>
    </submittedName>
</protein>
<proteinExistence type="predicted"/>
<evidence type="ECO:0000313" key="3">
    <source>
        <dbReference type="Proteomes" id="UP001499930"/>
    </source>
</evidence>
<reference evidence="3" key="1">
    <citation type="journal article" date="2019" name="Int. J. Syst. Evol. Microbiol.">
        <title>The Global Catalogue of Microorganisms (GCM) 10K type strain sequencing project: providing services to taxonomists for standard genome sequencing and annotation.</title>
        <authorList>
            <consortium name="The Broad Institute Genomics Platform"/>
            <consortium name="The Broad Institute Genome Sequencing Center for Infectious Disease"/>
            <person name="Wu L."/>
            <person name="Ma J."/>
        </authorList>
    </citation>
    <scope>NUCLEOTIDE SEQUENCE [LARGE SCALE GENOMIC DNA]</scope>
    <source>
        <strain evidence="3">JCM 3106</strain>
    </source>
</reference>
<comment type="caution">
    <text evidence="2">The sequence shown here is derived from an EMBL/GenBank/DDBJ whole genome shotgun (WGS) entry which is preliminary data.</text>
</comment>
<feature type="compositionally biased region" description="Polar residues" evidence="1">
    <location>
        <begin position="26"/>
        <end position="41"/>
    </location>
</feature>
<keyword evidence="3" id="KW-1185">Reference proteome</keyword>
<feature type="region of interest" description="Disordered" evidence="1">
    <location>
        <begin position="1"/>
        <end position="48"/>
    </location>
</feature>